<dbReference type="Proteomes" id="UP000053070">
    <property type="component" value="Unassembled WGS sequence"/>
</dbReference>
<dbReference type="PATRIC" id="fig|502682.8.peg.465"/>
<feature type="transmembrane region" description="Helical" evidence="6">
    <location>
        <begin position="12"/>
        <end position="28"/>
    </location>
</feature>
<dbReference type="InterPro" id="IPR012506">
    <property type="entry name" value="TMEM86B-like"/>
</dbReference>
<evidence type="ECO:0000256" key="2">
    <source>
        <dbReference type="ARBA" id="ARBA00007375"/>
    </source>
</evidence>
<evidence type="ECO:0000256" key="3">
    <source>
        <dbReference type="ARBA" id="ARBA00022692"/>
    </source>
</evidence>
<keyword evidence="3 6" id="KW-0812">Transmembrane</keyword>
<comment type="subcellular location">
    <subcellularLocation>
        <location evidence="1">Membrane</location>
        <topology evidence="1">Multi-pass membrane protein</topology>
    </subcellularLocation>
</comment>
<keyword evidence="5 6" id="KW-0472">Membrane</keyword>
<reference evidence="7 8" key="1">
    <citation type="submission" date="2015-04" db="EMBL/GenBank/DDBJ databases">
        <title>The draft genome sequence of Erythrobacr gangjinensis K7-2.</title>
        <authorList>
            <person name="Zhuang L."/>
            <person name="Liu Y."/>
            <person name="Shao Z."/>
        </authorList>
    </citation>
    <scope>NUCLEOTIDE SEQUENCE [LARGE SCALE GENOMIC DNA]</scope>
    <source>
        <strain evidence="7 8">K7-2</strain>
    </source>
</reference>
<dbReference type="AlphaFoldDB" id="A0A0G9MSW8"/>
<evidence type="ECO:0000256" key="4">
    <source>
        <dbReference type="ARBA" id="ARBA00022989"/>
    </source>
</evidence>
<feature type="transmembrane region" description="Helical" evidence="6">
    <location>
        <begin position="193"/>
        <end position="213"/>
    </location>
</feature>
<evidence type="ECO:0000313" key="7">
    <source>
        <dbReference type="EMBL" id="KLE33619.1"/>
    </source>
</evidence>
<keyword evidence="4 6" id="KW-1133">Transmembrane helix</keyword>
<feature type="transmembrane region" description="Helical" evidence="6">
    <location>
        <begin position="113"/>
        <end position="130"/>
    </location>
</feature>
<evidence type="ECO:0008006" key="9">
    <source>
        <dbReference type="Google" id="ProtNLM"/>
    </source>
</evidence>
<dbReference type="EMBL" id="LBHC01000001">
    <property type="protein sequence ID" value="KLE33619.1"/>
    <property type="molecule type" value="Genomic_DNA"/>
</dbReference>
<evidence type="ECO:0000256" key="6">
    <source>
        <dbReference type="SAM" id="Phobius"/>
    </source>
</evidence>
<feature type="transmembrane region" description="Helical" evidence="6">
    <location>
        <begin position="60"/>
        <end position="77"/>
    </location>
</feature>
<evidence type="ECO:0000256" key="1">
    <source>
        <dbReference type="ARBA" id="ARBA00004141"/>
    </source>
</evidence>
<dbReference type="GO" id="GO:0016020">
    <property type="term" value="C:membrane"/>
    <property type="evidence" value="ECO:0007669"/>
    <property type="project" value="UniProtKB-SubCell"/>
</dbReference>
<dbReference type="RefSeq" id="WP_047006488.1">
    <property type="nucleotide sequence ID" value="NZ_CP018097.1"/>
</dbReference>
<feature type="transmembrane region" description="Helical" evidence="6">
    <location>
        <begin position="34"/>
        <end position="53"/>
    </location>
</feature>
<feature type="transmembrane region" description="Helical" evidence="6">
    <location>
        <begin position="136"/>
        <end position="154"/>
    </location>
</feature>
<feature type="transmembrane region" description="Helical" evidence="6">
    <location>
        <begin position="83"/>
        <end position="101"/>
    </location>
</feature>
<evidence type="ECO:0000313" key="8">
    <source>
        <dbReference type="Proteomes" id="UP000053070"/>
    </source>
</evidence>
<organism evidence="7 8">
    <name type="scientific">Aurantiacibacter gangjinensis</name>
    <dbReference type="NCBI Taxonomy" id="502682"/>
    <lineage>
        <taxon>Bacteria</taxon>
        <taxon>Pseudomonadati</taxon>
        <taxon>Pseudomonadota</taxon>
        <taxon>Alphaproteobacteria</taxon>
        <taxon>Sphingomonadales</taxon>
        <taxon>Erythrobacteraceae</taxon>
        <taxon>Aurantiacibacter</taxon>
    </lineage>
</organism>
<accession>A0A0G9MSW8</accession>
<name>A0A0G9MSW8_9SPHN</name>
<comment type="similarity">
    <text evidence="2">Belongs to the TMEM86 family.</text>
</comment>
<dbReference type="Pfam" id="PF07947">
    <property type="entry name" value="YhhN"/>
    <property type="match status" value="1"/>
</dbReference>
<comment type="caution">
    <text evidence="7">The sequence shown here is derived from an EMBL/GenBank/DDBJ whole genome shotgun (WGS) entry which is preliminary data.</text>
</comment>
<keyword evidence="8" id="KW-1185">Reference proteome</keyword>
<gene>
    <name evidence="7" type="ORF">AAW01_02275</name>
</gene>
<feature type="transmembrane region" description="Helical" evidence="6">
    <location>
        <begin position="161"/>
        <end position="181"/>
    </location>
</feature>
<protein>
    <recommendedName>
        <fullName evidence="9">Lysoplasmalogenase</fullName>
    </recommendedName>
</protein>
<sequence length="229" mass="24779">MSRQALVQKRPYLILSVVAALVFYYLRVTELPEIYLWPIKGSACAFLAVYAFLRHSSPPARVLATAMVVAALADMAVEFDLRVGAGVFIVFHALMIKLFVAHNRGAMDGRDNLILLGLLIVPPLAGYMLTGSGGTAWATAIYGAVLGVMAASAWSSTFPRWTVGAGAILFVVSDLLIFAGLGPLADNPFREYLVWPIYFLGQFLMTVGVITTLRKRDPELAVVQGGRAD</sequence>
<evidence type="ECO:0000256" key="5">
    <source>
        <dbReference type="ARBA" id="ARBA00023136"/>
    </source>
</evidence>
<proteinExistence type="inferred from homology"/>